<dbReference type="AlphaFoldDB" id="A0A953JBD1"/>
<feature type="transmembrane region" description="Helical" evidence="8">
    <location>
        <begin position="361"/>
        <end position="381"/>
    </location>
</feature>
<dbReference type="Gene3D" id="1.20.1640.10">
    <property type="entry name" value="Multidrug efflux transporter AcrB transmembrane domain"/>
    <property type="match status" value="2"/>
</dbReference>
<evidence type="ECO:0000256" key="8">
    <source>
        <dbReference type="SAM" id="Phobius"/>
    </source>
</evidence>
<dbReference type="Pfam" id="PF00873">
    <property type="entry name" value="ACR_tran"/>
    <property type="match status" value="1"/>
</dbReference>
<keyword evidence="4" id="KW-1003">Cell membrane</keyword>
<dbReference type="GO" id="GO:0042910">
    <property type="term" value="F:xenobiotic transmembrane transporter activity"/>
    <property type="evidence" value="ECO:0007669"/>
    <property type="project" value="TreeGrafter"/>
</dbReference>
<keyword evidence="5 8" id="KW-0812">Transmembrane</keyword>
<evidence type="ECO:0000256" key="7">
    <source>
        <dbReference type="ARBA" id="ARBA00023136"/>
    </source>
</evidence>
<protein>
    <submittedName>
        <fullName evidence="9">CusA/CzcA family heavy metal efflux RND transporter</fullName>
    </submittedName>
</protein>
<feature type="transmembrane region" description="Helical" evidence="8">
    <location>
        <begin position="863"/>
        <end position="880"/>
    </location>
</feature>
<sequence length="1027" mass="111521">MLDKIIRLSLENRLIVVALSLVLFIAGVYVAVKIPVDVFPDLTAPTVTIMTESHGMAPEEVETLVTAPIESALNGAIGVRRVRSASTYGTSTVWVEFTWGMDIYRARQVVNEKLQLVAASLPQGVVPVLAPISSIMGEIMYVDVRSDRHTLMEVKEAADFVIRKRLLAVPGVAQVVTVGGEAKQYHIHIDPQRLFFFGITLEEVMAAARGLNENFSAGIIKTGGQDYLLRGIGRVKSAADIENSVIASNDGVPVLMKDIAQVRIDPAFRVGDAAVNAKPAVLVTVQKHPDVNTIELTNRIERTLAETQKTLPQGMVIDKDILKQSDFITRAIDNVRKVVIEGAFLVIIILFLFLGNMRTTIISITAMPLSLIFSIFVLRLFDITINTMTLGGMAIAIGVIVDDAIIDVENVFRRLKENNQRPEGSRHPVLRVIFDASKEIRSSIVNATFIIIVVFVPLFFLSGIEGRLLRPLGISYIVAIGASLIVALTVTPALCAYLLPRAKFIERGEDSFIVTWLKRSYEPALHRAVKSPASVITVSIALFVVSLIPLFFIGRSFLPAFNEGSLTVMVATAPGTSLEKSVEIGALAEQILLRHPNIDKTARKTGRGELDEHGKFPNASEIEAKLDMKGRTLEEVLAELRKDMAALPGTIVTFGQPISHRIDHMLSGTTANIAVKIFGPELFKLRVIAEDIRSEMNGVEGIADLSVEQQADVAQLRIIPNREELAKYGMPIAKVAEAVEIAMAGKPVSKTLEGDRGFDIVVRFGYTGKRDVESVSALLIDTPSGAKVPLSALATLSSAKGPNSISRENGQRKMVVQANVAGRDLKGVYQEVKAGIEKNLTLPQGYYIEYGGQFESEAAATRTIGLLSILSLLFIFLILYMEFRSFRTATLIMVNLPLALIGGIIAVFLTGGVISISSMVGFITLFGIATRNGILLVSHYQHLMEIEGKTLREAVLQGSMERLRPVVMTALAAGLALIPFAVAADKPGNEILSPLAVVILGGLLSSTVLNMIVLPSLYIKFGKEKAL</sequence>
<dbReference type="EMBL" id="JAIOIV010000040">
    <property type="protein sequence ID" value="MBZ0155664.1"/>
    <property type="molecule type" value="Genomic_DNA"/>
</dbReference>
<evidence type="ECO:0000256" key="5">
    <source>
        <dbReference type="ARBA" id="ARBA00022692"/>
    </source>
</evidence>
<feature type="transmembrane region" description="Helical" evidence="8">
    <location>
        <begin position="338"/>
        <end position="354"/>
    </location>
</feature>
<evidence type="ECO:0000313" key="9">
    <source>
        <dbReference type="EMBL" id="MBZ0155664.1"/>
    </source>
</evidence>
<dbReference type="SUPFAM" id="SSF82866">
    <property type="entry name" value="Multidrug efflux transporter AcrB transmembrane domain"/>
    <property type="match status" value="2"/>
</dbReference>
<dbReference type="InterPro" id="IPR001036">
    <property type="entry name" value="Acrflvin-R"/>
</dbReference>
<dbReference type="GO" id="GO:0008324">
    <property type="term" value="F:monoatomic cation transmembrane transporter activity"/>
    <property type="evidence" value="ECO:0007669"/>
    <property type="project" value="InterPro"/>
</dbReference>
<feature type="transmembrane region" description="Helical" evidence="8">
    <location>
        <begin position="444"/>
        <end position="464"/>
    </location>
</feature>
<keyword evidence="6 8" id="KW-1133">Transmembrane helix</keyword>
<dbReference type="InterPro" id="IPR004763">
    <property type="entry name" value="CusA-like"/>
</dbReference>
<dbReference type="SUPFAM" id="SSF82714">
    <property type="entry name" value="Multidrug efflux transporter AcrB TolC docking domain, DN and DC subdomains"/>
    <property type="match status" value="2"/>
</dbReference>
<dbReference type="SUPFAM" id="SSF82693">
    <property type="entry name" value="Multidrug efflux transporter AcrB pore domain, PN1, PN2, PC1 and PC2 subdomains"/>
    <property type="match status" value="2"/>
</dbReference>
<dbReference type="NCBIfam" id="TIGR00914">
    <property type="entry name" value="2A0601"/>
    <property type="match status" value="1"/>
</dbReference>
<dbReference type="Proteomes" id="UP000705867">
    <property type="component" value="Unassembled WGS sequence"/>
</dbReference>
<accession>A0A953JBD1</accession>
<reference evidence="9" key="1">
    <citation type="journal article" date="2021" name="bioRxiv">
        <title>Unraveling nitrogen, sulfur and carbon metabolic pathways and microbial community transcriptional responses to substrate deprivation and toxicity stresses in a bioreactor mimicking anoxic brackish coastal sediment conditions.</title>
        <authorList>
            <person name="Martins P.D."/>
            <person name="Echeveste M.J."/>
            <person name="Arshad A."/>
            <person name="Kurth J."/>
            <person name="Ouboter H."/>
            <person name="Jetten M.S.M."/>
            <person name="Welte C.U."/>
        </authorList>
    </citation>
    <scope>NUCLEOTIDE SEQUENCE</scope>
    <source>
        <strain evidence="9">MAG_39</strain>
    </source>
</reference>
<organism evidence="9 10">
    <name type="scientific">Candidatus Nitrobium versatile</name>
    <dbReference type="NCBI Taxonomy" id="2884831"/>
    <lineage>
        <taxon>Bacteria</taxon>
        <taxon>Pseudomonadati</taxon>
        <taxon>Nitrospirota</taxon>
        <taxon>Nitrospiria</taxon>
        <taxon>Nitrospirales</taxon>
        <taxon>Nitrospiraceae</taxon>
        <taxon>Candidatus Nitrobium</taxon>
    </lineage>
</organism>
<keyword evidence="3" id="KW-0813">Transport</keyword>
<feature type="transmembrane region" description="Helical" evidence="8">
    <location>
        <begin position="920"/>
        <end position="942"/>
    </location>
</feature>
<feature type="transmembrane region" description="Helical" evidence="8">
    <location>
        <begin position="892"/>
        <end position="914"/>
    </location>
</feature>
<comment type="caution">
    <text evidence="9">The sequence shown here is derived from an EMBL/GenBank/DDBJ whole genome shotgun (WGS) entry which is preliminary data.</text>
</comment>
<evidence type="ECO:0000313" key="10">
    <source>
        <dbReference type="Proteomes" id="UP000705867"/>
    </source>
</evidence>
<keyword evidence="7 8" id="KW-0472">Membrane</keyword>
<feature type="transmembrane region" description="Helical" evidence="8">
    <location>
        <begin position="963"/>
        <end position="983"/>
    </location>
</feature>
<name>A0A953JBD1_9BACT</name>
<dbReference type="PANTHER" id="PTHR32063:SF4">
    <property type="entry name" value="SLR6043 PROTEIN"/>
    <property type="match status" value="1"/>
</dbReference>
<evidence type="ECO:0000256" key="2">
    <source>
        <dbReference type="ARBA" id="ARBA00010942"/>
    </source>
</evidence>
<reference evidence="9" key="2">
    <citation type="submission" date="2021-08" db="EMBL/GenBank/DDBJ databases">
        <authorList>
            <person name="Dalcin Martins P."/>
        </authorList>
    </citation>
    <scope>NUCLEOTIDE SEQUENCE</scope>
    <source>
        <strain evidence="9">MAG_39</strain>
    </source>
</reference>
<feature type="transmembrane region" description="Helical" evidence="8">
    <location>
        <begin position="12"/>
        <end position="32"/>
    </location>
</feature>
<dbReference type="PANTHER" id="PTHR32063">
    <property type="match status" value="1"/>
</dbReference>
<dbReference type="Gene3D" id="3.30.2090.10">
    <property type="entry name" value="Multidrug efflux transporter AcrB TolC docking domain, DN and DC subdomains"/>
    <property type="match status" value="2"/>
</dbReference>
<feature type="transmembrane region" description="Helical" evidence="8">
    <location>
        <begin position="995"/>
        <end position="1019"/>
    </location>
</feature>
<feature type="transmembrane region" description="Helical" evidence="8">
    <location>
        <begin position="533"/>
        <end position="553"/>
    </location>
</feature>
<dbReference type="Gene3D" id="3.30.70.1440">
    <property type="entry name" value="Multidrug efflux transporter AcrB pore domain"/>
    <property type="match status" value="1"/>
</dbReference>
<evidence type="ECO:0000256" key="6">
    <source>
        <dbReference type="ARBA" id="ARBA00022989"/>
    </source>
</evidence>
<dbReference type="Gene3D" id="3.30.70.1430">
    <property type="entry name" value="Multidrug efflux transporter AcrB pore domain"/>
    <property type="match status" value="2"/>
</dbReference>
<comment type="subcellular location">
    <subcellularLocation>
        <location evidence="1">Cell membrane</location>
        <topology evidence="1">Multi-pass membrane protein</topology>
    </subcellularLocation>
</comment>
<evidence type="ECO:0000256" key="1">
    <source>
        <dbReference type="ARBA" id="ARBA00004651"/>
    </source>
</evidence>
<evidence type="ECO:0000256" key="3">
    <source>
        <dbReference type="ARBA" id="ARBA00022448"/>
    </source>
</evidence>
<evidence type="ECO:0000256" key="4">
    <source>
        <dbReference type="ARBA" id="ARBA00022475"/>
    </source>
</evidence>
<dbReference type="Gene3D" id="3.30.70.1320">
    <property type="entry name" value="Multidrug efflux transporter AcrB pore domain like"/>
    <property type="match status" value="1"/>
</dbReference>
<dbReference type="PRINTS" id="PR00702">
    <property type="entry name" value="ACRIFLAVINRP"/>
</dbReference>
<feature type="transmembrane region" description="Helical" evidence="8">
    <location>
        <begin position="476"/>
        <end position="499"/>
    </location>
</feature>
<gene>
    <name evidence="9" type="ORF">K8I29_05540</name>
</gene>
<proteinExistence type="inferred from homology"/>
<comment type="similarity">
    <text evidence="2">Belongs to the resistance-nodulation-cell division (RND) (TC 2.A.6) family.</text>
</comment>
<dbReference type="InterPro" id="IPR027463">
    <property type="entry name" value="AcrB_DN_DC_subdom"/>
</dbReference>
<dbReference type="GO" id="GO:0005886">
    <property type="term" value="C:plasma membrane"/>
    <property type="evidence" value="ECO:0007669"/>
    <property type="project" value="UniProtKB-SubCell"/>
</dbReference>